<keyword evidence="2" id="KW-1185">Reference proteome</keyword>
<reference evidence="1 2" key="1">
    <citation type="journal article" date="2021" name="Elife">
        <title>Chloroplast acquisition without the gene transfer in kleptoplastic sea slugs, Plakobranchus ocellatus.</title>
        <authorList>
            <person name="Maeda T."/>
            <person name="Takahashi S."/>
            <person name="Yoshida T."/>
            <person name="Shimamura S."/>
            <person name="Takaki Y."/>
            <person name="Nagai Y."/>
            <person name="Toyoda A."/>
            <person name="Suzuki Y."/>
            <person name="Arimoto A."/>
            <person name="Ishii H."/>
            <person name="Satoh N."/>
            <person name="Nishiyama T."/>
            <person name="Hasebe M."/>
            <person name="Maruyama T."/>
            <person name="Minagawa J."/>
            <person name="Obokata J."/>
            <person name="Shigenobu S."/>
        </authorList>
    </citation>
    <scope>NUCLEOTIDE SEQUENCE [LARGE SCALE GENOMIC DNA]</scope>
</reference>
<evidence type="ECO:0008006" key="3">
    <source>
        <dbReference type="Google" id="ProtNLM"/>
    </source>
</evidence>
<comment type="caution">
    <text evidence="1">The sequence shown here is derived from an EMBL/GenBank/DDBJ whole genome shotgun (WGS) entry which is preliminary data.</text>
</comment>
<protein>
    <recommendedName>
        <fullName evidence="3">VWFD domain-containing protein</fullName>
    </recommendedName>
</protein>
<dbReference type="Proteomes" id="UP000735302">
    <property type="component" value="Unassembled WGS sequence"/>
</dbReference>
<organism evidence="1 2">
    <name type="scientific">Plakobranchus ocellatus</name>
    <dbReference type="NCBI Taxonomy" id="259542"/>
    <lineage>
        <taxon>Eukaryota</taxon>
        <taxon>Metazoa</taxon>
        <taxon>Spiralia</taxon>
        <taxon>Lophotrochozoa</taxon>
        <taxon>Mollusca</taxon>
        <taxon>Gastropoda</taxon>
        <taxon>Heterobranchia</taxon>
        <taxon>Euthyneura</taxon>
        <taxon>Panpulmonata</taxon>
        <taxon>Sacoglossa</taxon>
        <taxon>Placobranchoidea</taxon>
        <taxon>Plakobranchidae</taxon>
        <taxon>Plakobranchus</taxon>
    </lineage>
</organism>
<evidence type="ECO:0000313" key="1">
    <source>
        <dbReference type="EMBL" id="GFO41718.1"/>
    </source>
</evidence>
<evidence type="ECO:0000313" key="2">
    <source>
        <dbReference type="Proteomes" id="UP000735302"/>
    </source>
</evidence>
<gene>
    <name evidence="1" type="ORF">PoB_006822300</name>
</gene>
<accession>A0AAV4DBY6</accession>
<dbReference type="EMBL" id="BLXT01007705">
    <property type="protein sequence ID" value="GFO41718.1"/>
    <property type="molecule type" value="Genomic_DNA"/>
</dbReference>
<name>A0AAV4DBY6_9GAST</name>
<sequence>MFPSRPHINGFITFLLAPVQQDLKRLVEAALLSEYCIHCRARRRSVRNMFAAVVMASQSILHRISSKGGKPSGHFLTLSEKTKDLNMASPVTLAVVILCALASGTMALPPCGTTGKQCIAGRSLCIGGTCVCKNPPFIYGDPFFMCYRKAQVAAESRNDPSLTTFNNETLLFPFPCRYLMTHVRQELKDRKKNILGYCEFKIHTFNMRARGKVATFGYDVATKIKYDNRSEVLVSVRKFGTASAGVNTFVKYGVNDFLPDGPWTPSTVTLPIVYKDAPNNIVIKCYEDAANNQLVYEPVHKKVISGFKALHQAGGRWRSSNRDRRVPADLREDSQATVPTTFPEKVLKNQPFKKDPVWLSNDKVVGLAPKFQGGALVSDILKPGLSESESMVDRAFASGAAQNQPLAHPACTNAASVLASCNDMTREKAYKSCFWLLTEPKVVKCIHDNGQDYVDLFVRCVEAWCDDGDCIAVKNLLQSNCGYISGVTKLTEFLSGILCP</sequence>
<proteinExistence type="predicted"/>
<dbReference type="AlphaFoldDB" id="A0AAV4DBY6"/>